<dbReference type="GO" id="GO:0005886">
    <property type="term" value="C:plasma membrane"/>
    <property type="evidence" value="ECO:0007669"/>
    <property type="project" value="TreeGrafter"/>
</dbReference>
<dbReference type="InterPro" id="IPR051599">
    <property type="entry name" value="Cell_Envelope_Assoc"/>
</dbReference>
<dbReference type="PANTHER" id="PTHR30336:SF6">
    <property type="entry name" value="INTEGRAL MEMBRANE PROTEIN"/>
    <property type="match status" value="1"/>
</dbReference>
<keyword evidence="1" id="KW-0472">Membrane</keyword>
<dbReference type="InterPro" id="IPR003848">
    <property type="entry name" value="DUF218"/>
</dbReference>
<dbReference type="OrthoDB" id="9782395at2"/>
<comment type="caution">
    <text evidence="3">The sequence shown here is derived from an EMBL/GenBank/DDBJ whole genome shotgun (WGS) entry which is preliminary data.</text>
</comment>
<reference evidence="3 4" key="1">
    <citation type="submission" date="2019-07" db="EMBL/GenBank/DDBJ databases">
        <authorList>
            <person name="Zhou L.-Y."/>
        </authorList>
    </citation>
    <scope>NUCLEOTIDE SEQUENCE [LARGE SCALE GENOMIC DNA]</scope>
    <source>
        <strain evidence="3 4">YIM 101269</strain>
    </source>
</reference>
<organism evidence="3 4">
    <name type="scientific">Tessaracoccus rhinocerotis</name>
    <dbReference type="NCBI Taxonomy" id="1689449"/>
    <lineage>
        <taxon>Bacteria</taxon>
        <taxon>Bacillati</taxon>
        <taxon>Actinomycetota</taxon>
        <taxon>Actinomycetes</taxon>
        <taxon>Propionibacteriales</taxon>
        <taxon>Propionibacteriaceae</taxon>
        <taxon>Tessaracoccus</taxon>
    </lineage>
</organism>
<name>A0A553K0S0_9ACTN</name>
<dbReference type="Proteomes" id="UP000317638">
    <property type="component" value="Unassembled WGS sequence"/>
</dbReference>
<keyword evidence="1" id="KW-0812">Transmembrane</keyword>
<keyword evidence="1" id="KW-1133">Transmembrane helix</keyword>
<evidence type="ECO:0000313" key="3">
    <source>
        <dbReference type="EMBL" id="TRY18301.1"/>
    </source>
</evidence>
<dbReference type="AlphaFoldDB" id="A0A553K0S0"/>
<dbReference type="PANTHER" id="PTHR30336">
    <property type="entry name" value="INNER MEMBRANE PROTEIN, PROBABLE PERMEASE"/>
    <property type="match status" value="1"/>
</dbReference>
<protein>
    <recommendedName>
        <fullName evidence="2">DUF218 domain-containing protein</fullName>
    </recommendedName>
</protein>
<evidence type="ECO:0000313" key="4">
    <source>
        <dbReference type="Proteomes" id="UP000317638"/>
    </source>
</evidence>
<feature type="transmembrane region" description="Helical" evidence="1">
    <location>
        <begin position="32"/>
        <end position="52"/>
    </location>
</feature>
<feature type="domain" description="DUF218" evidence="2">
    <location>
        <begin position="75"/>
        <end position="190"/>
    </location>
</feature>
<dbReference type="CDD" id="cd06259">
    <property type="entry name" value="YdcF-like"/>
    <property type="match status" value="1"/>
</dbReference>
<dbReference type="Pfam" id="PF02698">
    <property type="entry name" value="DUF218"/>
    <property type="match status" value="1"/>
</dbReference>
<proteinExistence type="predicted"/>
<gene>
    <name evidence="3" type="ORF">FOJ82_09730</name>
</gene>
<keyword evidence="4" id="KW-1185">Reference proteome</keyword>
<evidence type="ECO:0000256" key="1">
    <source>
        <dbReference type="SAM" id="Phobius"/>
    </source>
</evidence>
<dbReference type="RefSeq" id="WP_143938277.1">
    <property type="nucleotide sequence ID" value="NZ_VKKG01000003.1"/>
</dbReference>
<dbReference type="EMBL" id="VKKG01000003">
    <property type="protein sequence ID" value="TRY18301.1"/>
    <property type="molecule type" value="Genomic_DNA"/>
</dbReference>
<sequence>MPEADLARPNGAATAGAPIVVPAPRPRRWLRFLLAGSLVAGASLVAAVLFGAGHVAEGSQGRIHTVDDVPETPIAMVLGAAAHPDGRPSAFLAARLDLAVELYERGAIRAVLVSGDNLARGNFQTTVMREYLVDRGIPAAQVVEDPAGFDTYDSCVRARDVFGVEQMVIVSQEYHLARAITICNEVGIDAVGVGDLTTQQRFPLVYLRGEAREWLANLKMEWDLFSRREPQQDPYDPTLLEAAGVAGN</sequence>
<evidence type="ECO:0000259" key="2">
    <source>
        <dbReference type="Pfam" id="PF02698"/>
    </source>
</evidence>
<accession>A0A553K0S0</accession>